<feature type="transmembrane region" description="Helical" evidence="1">
    <location>
        <begin position="161"/>
        <end position="189"/>
    </location>
</feature>
<dbReference type="AlphaFoldDB" id="A0A3M6UTW5"/>
<evidence type="ECO:0000313" key="3">
    <source>
        <dbReference type="Proteomes" id="UP000275408"/>
    </source>
</evidence>
<evidence type="ECO:0000313" key="2">
    <source>
        <dbReference type="EMBL" id="RMX57116.1"/>
    </source>
</evidence>
<gene>
    <name evidence="2" type="ORF">pdam_00008196</name>
</gene>
<proteinExistence type="predicted"/>
<keyword evidence="1" id="KW-1133">Transmembrane helix</keyword>
<dbReference type="Proteomes" id="UP000275408">
    <property type="component" value="Unassembled WGS sequence"/>
</dbReference>
<keyword evidence="3" id="KW-1185">Reference proteome</keyword>
<dbReference type="EMBL" id="RCHS01000744">
    <property type="protein sequence ID" value="RMX57116.1"/>
    <property type="molecule type" value="Genomic_DNA"/>
</dbReference>
<protein>
    <submittedName>
        <fullName evidence="2">Uncharacterized protein</fullName>
    </submittedName>
</protein>
<sequence length="231" mass="26109">MTRKLPTEPCKYQIWLKCAPFDPDKQPKVEEVVSMISQGSTMFTLNIPLKNLVLLSYMRRACLCLSTRKIAHEIHKFHKEAIGGSKKLWQIICEVAEKVITELLRVLNPHRNCEELYNVLSAYQLIRSIGPEISKYDFSERSWRATSNSPKKGGLTSSMPYLLYFCVAIYTCEPLVFIVGLGSACFFIVDTHPVPTEVGGEGTSIPIVFPWRKRHAKESVAGYGSACFLEV</sequence>
<evidence type="ECO:0000256" key="1">
    <source>
        <dbReference type="SAM" id="Phobius"/>
    </source>
</evidence>
<accession>A0A3M6UTW5</accession>
<comment type="caution">
    <text evidence="2">The sequence shown here is derived from an EMBL/GenBank/DDBJ whole genome shotgun (WGS) entry which is preliminary data.</text>
</comment>
<keyword evidence="1" id="KW-0812">Transmembrane</keyword>
<name>A0A3M6UTW5_POCDA</name>
<organism evidence="2 3">
    <name type="scientific">Pocillopora damicornis</name>
    <name type="common">Cauliflower coral</name>
    <name type="synonym">Millepora damicornis</name>
    <dbReference type="NCBI Taxonomy" id="46731"/>
    <lineage>
        <taxon>Eukaryota</taxon>
        <taxon>Metazoa</taxon>
        <taxon>Cnidaria</taxon>
        <taxon>Anthozoa</taxon>
        <taxon>Hexacorallia</taxon>
        <taxon>Scleractinia</taxon>
        <taxon>Astrocoeniina</taxon>
        <taxon>Pocilloporidae</taxon>
        <taxon>Pocillopora</taxon>
    </lineage>
</organism>
<reference evidence="2 3" key="1">
    <citation type="journal article" date="2018" name="Sci. Rep.">
        <title>Comparative analysis of the Pocillopora damicornis genome highlights role of immune system in coral evolution.</title>
        <authorList>
            <person name="Cunning R."/>
            <person name="Bay R.A."/>
            <person name="Gillette P."/>
            <person name="Baker A.C."/>
            <person name="Traylor-Knowles N."/>
        </authorList>
    </citation>
    <scope>NUCLEOTIDE SEQUENCE [LARGE SCALE GENOMIC DNA]</scope>
    <source>
        <strain evidence="2">RSMAS</strain>
        <tissue evidence="2">Whole animal</tissue>
    </source>
</reference>
<keyword evidence="1" id="KW-0472">Membrane</keyword>